<keyword evidence="3" id="KW-1185">Reference proteome</keyword>
<evidence type="ECO:0000313" key="3">
    <source>
        <dbReference type="Proteomes" id="UP001500782"/>
    </source>
</evidence>
<keyword evidence="1" id="KW-0732">Signal</keyword>
<dbReference type="RefSeq" id="WP_343800680.1">
    <property type="nucleotide sequence ID" value="NZ_BAAADJ010000054.1"/>
</dbReference>
<sequence>MKFVKLIFTFSVLVFLTSCQSVTDEVDSITTYLQEDKPQDAIETFLSALENSAYSEEEKNEMKATTFPLFNEDIIDIMQNYKEEKIDYDTAILQIKQYEAVNHPEVLEVVNNHITEVNSIKEARGFLEAGLQLAEDKEYKKALDTLLKINRETVEYDTAFEKMQEIKSEYYEVTLNKADEFFGNGEYEKAILLLEDLKVYFPLNPAIDQDISYYIETLIQIKINEADRFALDNKFADAFATLDSLDSIIGPSDITASRKEQYASLEHVNKYELILSPFVDQINQFHDKEYATIYLTPKNRYPLVEELATGEAAFYPRLSISPEGTVLEMVAGYGHSEELIQVQDILIKIDDMEPFDFYLEDGDIQQKQDETGAYEWVRLDERENGLQFLLLQSIADSLTTEITFEGYSQSKTFQVTAQDKAAINLFLDILEALGEGKFRFLENNGY</sequence>
<evidence type="ECO:0000256" key="1">
    <source>
        <dbReference type="SAM" id="SignalP"/>
    </source>
</evidence>
<dbReference type="EMBL" id="BAAADJ010000054">
    <property type="protein sequence ID" value="GAA0338232.1"/>
    <property type="molecule type" value="Genomic_DNA"/>
</dbReference>
<accession>A0ABN0WHV7</accession>
<gene>
    <name evidence="2" type="ORF">GCM10008967_30620</name>
</gene>
<name>A0ABN0WHV7_9BACI</name>
<protein>
    <submittedName>
        <fullName evidence="2">Uncharacterized protein</fullName>
    </submittedName>
</protein>
<comment type="caution">
    <text evidence="2">The sequence shown here is derived from an EMBL/GenBank/DDBJ whole genome shotgun (WGS) entry which is preliminary data.</text>
</comment>
<feature type="signal peptide" evidence="1">
    <location>
        <begin position="1"/>
        <end position="23"/>
    </location>
</feature>
<organism evidence="2 3">
    <name type="scientific">Bacillus carboniphilus</name>
    <dbReference type="NCBI Taxonomy" id="86663"/>
    <lineage>
        <taxon>Bacteria</taxon>
        <taxon>Bacillati</taxon>
        <taxon>Bacillota</taxon>
        <taxon>Bacilli</taxon>
        <taxon>Bacillales</taxon>
        <taxon>Bacillaceae</taxon>
        <taxon>Bacillus</taxon>
    </lineage>
</organism>
<feature type="chain" id="PRO_5046450900" evidence="1">
    <location>
        <begin position="24"/>
        <end position="446"/>
    </location>
</feature>
<evidence type="ECO:0000313" key="2">
    <source>
        <dbReference type="EMBL" id="GAA0338232.1"/>
    </source>
</evidence>
<reference evidence="2 3" key="1">
    <citation type="journal article" date="2019" name="Int. J. Syst. Evol. Microbiol.">
        <title>The Global Catalogue of Microorganisms (GCM) 10K type strain sequencing project: providing services to taxonomists for standard genome sequencing and annotation.</title>
        <authorList>
            <consortium name="The Broad Institute Genomics Platform"/>
            <consortium name="The Broad Institute Genome Sequencing Center for Infectious Disease"/>
            <person name="Wu L."/>
            <person name="Ma J."/>
        </authorList>
    </citation>
    <scope>NUCLEOTIDE SEQUENCE [LARGE SCALE GENOMIC DNA]</scope>
    <source>
        <strain evidence="2 3">JCM 9731</strain>
    </source>
</reference>
<dbReference type="PROSITE" id="PS51257">
    <property type="entry name" value="PROKAR_LIPOPROTEIN"/>
    <property type="match status" value="1"/>
</dbReference>
<proteinExistence type="predicted"/>
<dbReference type="Proteomes" id="UP001500782">
    <property type="component" value="Unassembled WGS sequence"/>
</dbReference>